<comment type="caution">
    <text evidence="2">The sequence shown here is derived from an EMBL/GenBank/DDBJ whole genome shotgun (WGS) entry which is preliminary data.</text>
</comment>
<name>A0A6H9V1C4_9ACTN</name>
<evidence type="ECO:0000256" key="1">
    <source>
        <dbReference type="SAM" id="MobiDB-lite"/>
    </source>
</evidence>
<dbReference type="Proteomes" id="UP000442707">
    <property type="component" value="Unassembled WGS sequence"/>
</dbReference>
<protein>
    <submittedName>
        <fullName evidence="2">Uncharacterized protein</fullName>
    </submittedName>
</protein>
<feature type="region of interest" description="Disordered" evidence="1">
    <location>
        <begin position="1"/>
        <end position="24"/>
    </location>
</feature>
<proteinExistence type="predicted"/>
<keyword evidence="3" id="KW-1185">Reference proteome</keyword>
<sequence>MTGFNPVKTPTTDYPHPVGTTMRGSMGSLSTVIDRDGFAFLACCTEHEAQGKASGYYVQSEDGRVLDRSVPEPEADGYECPHIPGRLLA</sequence>
<dbReference type="EMBL" id="VZRB01000008">
    <property type="protein sequence ID" value="KAB1146789.1"/>
    <property type="molecule type" value="Genomic_DNA"/>
</dbReference>
<reference evidence="2 3" key="1">
    <citation type="submission" date="2019-09" db="EMBL/GenBank/DDBJ databases">
        <title>Screening of Novel Bioactive Compounds from Soil-Associated.</title>
        <authorList>
            <person name="Zhao S."/>
        </authorList>
    </citation>
    <scope>NUCLEOTIDE SEQUENCE [LARGE SCALE GENOMIC DNA]</scope>
    <source>
        <strain evidence="2 3">HIT-DPA4</strain>
    </source>
</reference>
<evidence type="ECO:0000313" key="3">
    <source>
        <dbReference type="Proteomes" id="UP000442707"/>
    </source>
</evidence>
<evidence type="ECO:0000313" key="2">
    <source>
        <dbReference type="EMBL" id="KAB1146789.1"/>
    </source>
</evidence>
<organism evidence="2 3">
    <name type="scientific">Streptomyces luteolifulvus</name>
    <dbReference type="NCBI Taxonomy" id="2615112"/>
    <lineage>
        <taxon>Bacteria</taxon>
        <taxon>Bacillati</taxon>
        <taxon>Actinomycetota</taxon>
        <taxon>Actinomycetes</taxon>
        <taxon>Kitasatosporales</taxon>
        <taxon>Streptomycetaceae</taxon>
        <taxon>Streptomyces</taxon>
    </lineage>
</organism>
<dbReference type="RefSeq" id="WP_150948479.1">
    <property type="nucleotide sequence ID" value="NZ_VZRB01000008.1"/>
</dbReference>
<gene>
    <name evidence="2" type="ORF">F7R91_14510</name>
</gene>
<accession>A0A6H9V1C4</accession>
<dbReference type="AlphaFoldDB" id="A0A6H9V1C4"/>